<evidence type="ECO:0000313" key="5">
    <source>
        <dbReference type="EMBL" id="CAB4906604.1"/>
    </source>
</evidence>
<dbReference type="AlphaFoldDB" id="A0A6J7GHT8"/>
<dbReference type="SMART" id="SM00822">
    <property type="entry name" value="PKS_KR"/>
    <property type="match status" value="1"/>
</dbReference>
<dbReference type="CDD" id="cd05233">
    <property type="entry name" value="SDR_c"/>
    <property type="match status" value="1"/>
</dbReference>
<dbReference type="PRINTS" id="PR00080">
    <property type="entry name" value="SDRFAMILY"/>
</dbReference>
<dbReference type="InterPro" id="IPR020904">
    <property type="entry name" value="Sc_DH/Rdtase_CS"/>
</dbReference>
<dbReference type="GO" id="GO:0032787">
    <property type="term" value="P:monocarboxylic acid metabolic process"/>
    <property type="evidence" value="ECO:0007669"/>
    <property type="project" value="UniProtKB-ARBA"/>
</dbReference>
<accession>A0A6J7GHT8</accession>
<reference evidence="5" key="1">
    <citation type="submission" date="2020-05" db="EMBL/GenBank/DDBJ databases">
        <authorList>
            <person name="Chiriac C."/>
            <person name="Salcher M."/>
            <person name="Ghai R."/>
            <person name="Kavagutti S V."/>
        </authorList>
    </citation>
    <scope>NUCLEOTIDE SEQUENCE</scope>
</reference>
<proteinExistence type="inferred from homology"/>
<evidence type="ECO:0000259" key="2">
    <source>
        <dbReference type="SMART" id="SM00822"/>
    </source>
</evidence>
<dbReference type="EMBL" id="CAFBMH010000035">
    <property type="protein sequence ID" value="CAB4906604.1"/>
    <property type="molecule type" value="Genomic_DNA"/>
</dbReference>
<sequence length="240" mass="24112">MVTGGGKGIGQAVALRLAADGLRVTVLGRDEAALTDTAAAAPGRITAVVCDVADEASVMAVFGALGRVDVLVNNAGVASSAPTGRTSLADWEATMRVNATGVFLCTRAVIDPMRAAGWGRIVTVASVASHHGAPYISAYAASKHAALGFMRSVAAELRRSGVTANCVCPGYVRSDMTDRTIDNIVGRTGRDAGVTASGLNASLGRLIEPDEVAAAVAYLASDAAAAVNGQSLVIDGGDSV</sequence>
<dbReference type="PANTHER" id="PTHR42879:SF2">
    <property type="entry name" value="3-OXOACYL-[ACYL-CARRIER-PROTEIN] REDUCTASE FABG"/>
    <property type="match status" value="1"/>
</dbReference>
<dbReference type="PROSITE" id="PS00061">
    <property type="entry name" value="ADH_SHORT"/>
    <property type="match status" value="1"/>
</dbReference>
<dbReference type="EMBL" id="CAFABA010000021">
    <property type="protein sequence ID" value="CAB4821664.1"/>
    <property type="molecule type" value="Genomic_DNA"/>
</dbReference>
<evidence type="ECO:0000313" key="3">
    <source>
        <dbReference type="EMBL" id="CAB4759698.1"/>
    </source>
</evidence>
<dbReference type="InterPro" id="IPR057326">
    <property type="entry name" value="KR_dom"/>
</dbReference>
<dbReference type="FunFam" id="3.40.50.720:FF:000084">
    <property type="entry name" value="Short-chain dehydrogenase reductase"/>
    <property type="match status" value="1"/>
</dbReference>
<dbReference type="SUPFAM" id="SSF51735">
    <property type="entry name" value="NAD(P)-binding Rossmann-fold domains"/>
    <property type="match status" value="1"/>
</dbReference>
<comment type="similarity">
    <text evidence="1">Belongs to the short-chain dehydrogenases/reductases (SDR) family.</text>
</comment>
<dbReference type="PRINTS" id="PR00081">
    <property type="entry name" value="GDHRDH"/>
</dbReference>
<gene>
    <name evidence="3" type="ORF">UFOPK2754_02322</name>
    <name evidence="4" type="ORF">UFOPK3139_00743</name>
    <name evidence="5" type="ORF">UFOPK3543_01186</name>
</gene>
<dbReference type="InterPro" id="IPR002347">
    <property type="entry name" value="SDR_fam"/>
</dbReference>
<dbReference type="EMBL" id="CAEZYR010000101">
    <property type="protein sequence ID" value="CAB4759698.1"/>
    <property type="molecule type" value="Genomic_DNA"/>
</dbReference>
<evidence type="ECO:0000313" key="4">
    <source>
        <dbReference type="EMBL" id="CAB4821664.1"/>
    </source>
</evidence>
<feature type="domain" description="Ketoreductase" evidence="2">
    <location>
        <begin position="1"/>
        <end position="175"/>
    </location>
</feature>
<dbReference type="PANTHER" id="PTHR42879">
    <property type="entry name" value="3-OXOACYL-(ACYL-CARRIER-PROTEIN) REDUCTASE"/>
    <property type="match status" value="1"/>
</dbReference>
<name>A0A6J7GHT8_9ZZZZ</name>
<dbReference type="Pfam" id="PF00106">
    <property type="entry name" value="adh_short"/>
    <property type="match status" value="1"/>
</dbReference>
<protein>
    <submittedName>
        <fullName evidence="5">Unannotated protein</fullName>
    </submittedName>
</protein>
<evidence type="ECO:0000256" key="1">
    <source>
        <dbReference type="ARBA" id="ARBA00006484"/>
    </source>
</evidence>
<organism evidence="5">
    <name type="scientific">freshwater metagenome</name>
    <dbReference type="NCBI Taxonomy" id="449393"/>
    <lineage>
        <taxon>unclassified sequences</taxon>
        <taxon>metagenomes</taxon>
        <taxon>ecological metagenomes</taxon>
    </lineage>
</organism>
<dbReference type="InterPro" id="IPR036291">
    <property type="entry name" value="NAD(P)-bd_dom_sf"/>
</dbReference>
<dbReference type="InterPro" id="IPR050259">
    <property type="entry name" value="SDR"/>
</dbReference>
<dbReference type="Gene3D" id="3.40.50.720">
    <property type="entry name" value="NAD(P)-binding Rossmann-like Domain"/>
    <property type="match status" value="1"/>
</dbReference>